<dbReference type="STRING" id="1590841.A0A2R6PU93"/>
<protein>
    <submittedName>
        <fullName evidence="3">AT-rich interactive domain-containing protein</fullName>
    </submittedName>
</protein>
<dbReference type="SMART" id="SM00717">
    <property type="entry name" value="SANT"/>
    <property type="match status" value="1"/>
</dbReference>
<comment type="caution">
    <text evidence="3">The sequence shown here is derived from an EMBL/GenBank/DDBJ whole genome shotgun (WGS) entry which is preliminary data.</text>
</comment>
<sequence length="411" mass="46264">MVQKRLFTNEESYEVSSKHPRQMEFSNQLVSFLEFIPDGDTEQPPNIPGEGKGSFTDLPTEKGGKTGIPGCLYNVSWDSSSISEEDDELEEPFHLSSSPAYYSPVLPVRAVVRSEETYASLLNCLPRKLVPVGPDFQADVPEWPVQGTKNISDSSYGSEPLTLVHQASEFDLSGPSEDGNKVAGTCVIPSPGLGSFGDRIGDGRTDCCCGDSGSARCVRQHIKEAREKHWRTLGPKRFSELGFFDMGEVVADKWSLKEEQLFHDVVFSNPASSDKNFWDQLSMVFPSRTKNDIVSYYFNVYMLRVRAEQNRLDPRNIDSDDDEWQGSDDSVVESPQEDPGHNEIRDNYLQEHEVDSAELEYVLGPCHTNDWELGFLSFPKNENEFLPTCSVMEEVFGVGDWDYKARDRQGF</sequence>
<dbReference type="CDD" id="cd00167">
    <property type="entry name" value="SANT"/>
    <property type="match status" value="1"/>
</dbReference>
<reference evidence="4" key="2">
    <citation type="journal article" date="2018" name="BMC Genomics">
        <title>A manually annotated Actinidia chinensis var. chinensis (kiwifruit) genome highlights the challenges associated with draft genomes and gene prediction in plants.</title>
        <authorList>
            <person name="Pilkington S.M."/>
            <person name="Crowhurst R."/>
            <person name="Hilario E."/>
            <person name="Nardozza S."/>
            <person name="Fraser L."/>
            <person name="Peng Y."/>
            <person name="Gunaseelan K."/>
            <person name="Simpson R."/>
            <person name="Tahir J."/>
            <person name="Deroles S.C."/>
            <person name="Templeton K."/>
            <person name="Luo Z."/>
            <person name="Davy M."/>
            <person name="Cheng C."/>
            <person name="McNeilage M."/>
            <person name="Scaglione D."/>
            <person name="Liu Y."/>
            <person name="Zhang Q."/>
            <person name="Datson P."/>
            <person name="De Silva N."/>
            <person name="Gardiner S.E."/>
            <person name="Bassett H."/>
            <person name="Chagne D."/>
            <person name="McCallum J."/>
            <person name="Dzierzon H."/>
            <person name="Deng C."/>
            <person name="Wang Y.Y."/>
            <person name="Barron L."/>
            <person name="Manako K."/>
            <person name="Bowen J."/>
            <person name="Foster T.M."/>
            <person name="Erridge Z.A."/>
            <person name="Tiffin H."/>
            <person name="Waite C.N."/>
            <person name="Davies K.M."/>
            <person name="Grierson E.P."/>
            <person name="Laing W.A."/>
            <person name="Kirk R."/>
            <person name="Chen X."/>
            <person name="Wood M."/>
            <person name="Montefiori M."/>
            <person name="Brummell D.A."/>
            <person name="Schwinn K.E."/>
            <person name="Catanach A."/>
            <person name="Fullerton C."/>
            <person name="Li D."/>
            <person name="Meiyalaghan S."/>
            <person name="Nieuwenhuizen N."/>
            <person name="Read N."/>
            <person name="Prakash R."/>
            <person name="Hunter D."/>
            <person name="Zhang H."/>
            <person name="McKenzie M."/>
            <person name="Knabel M."/>
            <person name="Harris A."/>
            <person name="Allan A.C."/>
            <person name="Gleave A."/>
            <person name="Chen A."/>
            <person name="Janssen B.J."/>
            <person name="Plunkett B."/>
            <person name="Ampomah-Dwamena C."/>
            <person name="Voogd C."/>
            <person name="Leif D."/>
            <person name="Lafferty D."/>
            <person name="Souleyre E.J.F."/>
            <person name="Varkonyi-Gasic E."/>
            <person name="Gambi F."/>
            <person name="Hanley J."/>
            <person name="Yao J.L."/>
            <person name="Cheung J."/>
            <person name="David K.M."/>
            <person name="Warren B."/>
            <person name="Marsh K."/>
            <person name="Snowden K.C."/>
            <person name="Lin-Wang K."/>
            <person name="Brian L."/>
            <person name="Martinez-Sanchez M."/>
            <person name="Wang M."/>
            <person name="Ileperuma N."/>
            <person name="Macnee N."/>
            <person name="Campin R."/>
            <person name="McAtee P."/>
            <person name="Drummond R.S.M."/>
            <person name="Espley R.V."/>
            <person name="Ireland H.S."/>
            <person name="Wu R."/>
            <person name="Atkinson R.G."/>
            <person name="Karunairetnam S."/>
            <person name="Bulley S."/>
            <person name="Chunkath S."/>
            <person name="Hanley Z."/>
            <person name="Storey R."/>
            <person name="Thrimawithana A.H."/>
            <person name="Thomson S."/>
            <person name="David C."/>
            <person name="Testolin R."/>
            <person name="Huang H."/>
            <person name="Hellens R.P."/>
            <person name="Schaffer R.J."/>
        </authorList>
    </citation>
    <scope>NUCLEOTIDE SEQUENCE [LARGE SCALE GENOMIC DNA]</scope>
    <source>
        <strain evidence="4">cv. Red5</strain>
    </source>
</reference>
<evidence type="ECO:0000256" key="1">
    <source>
        <dbReference type="SAM" id="MobiDB-lite"/>
    </source>
</evidence>
<dbReference type="PANTHER" id="PTHR46872:SF10">
    <property type="entry name" value="MYB-LIKE DOMAIN-CONTAINING PROTEIN"/>
    <property type="match status" value="1"/>
</dbReference>
<name>A0A2R6PU93_ACTCC</name>
<dbReference type="Gramene" id="PSR96619">
    <property type="protein sequence ID" value="PSR96619"/>
    <property type="gene ID" value="CEY00_Acc26671"/>
</dbReference>
<dbReference type="Proteomes" id="UP000241394">
    <property type="component" value="Chromosome LG23"/>
</dbReference>
<accession>A0A2R6PU93</accession>
<feature type="region of interest" description="Disordered" evidence="1">
    <location>
        <begin position="313"/>
        <end position="343"/>
    </location>
</feature>
<evidence type="ECO:0000259" key="2">
    <source>
        <dbReference type="SMART" id="SM00717"/>
    </source>
</evidence>
<gene>
    <name evidence="3" type="ORF">CEY00_Acc26671</name>
</gene>
<dbReference type="InterPro" id="IPR001005">
    <property type="entry name" value="SANT/Myb"/>
</dbReference>
<organism evidence="3 4">
    <name type="scientific">Actinidia chinensis var. chinensis</name>
    <name type="common">Chinese soft-hair kiwi</name>
    <dbReference type="NCBI Taxonomy" id="1590841"/>
    <lineage>
        <taxon>Eukaryota</taxon>
        <taxon>Viridiplantae</taxon>
        <taxon>Streptophyta</taxon>
        <taxon>Embryophyta</taxon>
        <taxon>Tracheophyta</taxon>
        <taxon>Spermatophyta</taxon>
        <taxon>Magnoliopsida</taxon>
        <taxon>eudicotyledons</taxon>
        <taxon>Gunneridae</taxon>
        <taxon>Pentapetalae</taxon>
        <taxon>asterids</taxon>
        <taxon>Ericales</taxon>
        <taxon>Actinidiaceae</taxon>
        <taxon>Actinidia</taxon>
    </lineage>
</organism>
<dbReference type="EMBL" id="NKQK01000023">
    <property type="protein sequence ID" value="PSR96619.1"/>
    <property type="molecule type" value="Genomic_DNA"/>
</dbReference>
<reference evidence="3 4" key="1">
    <citation type="submission" date="2017-07" db="EMBL/GenBank/DDBJ databases">
        <title>An improved, manually edited Actinidia chinensis var. chinensis (kiwifruit) genome highlights the challenges associated with draft genomes and gene prediction in plants.</title>
        <authorList>
            <person name="Pilkington S."/>
            <person name="Crowhurst R."/>
            <person name="Hilario E."/>
            <person name="Nardozza S."/>
            <person name="Fraser L."/>
            <person name="Peng Y."/>
            <person name="Gunaseelan K."/>
            <person name="Simpson R."/>
            <person name="Tahir J."/>
            <person name="Deroles S."/>
            <person name="Templeton K."/>
            <person name="Luo Z."/>
            <person name="Davy M."/>
            <person name="Cheng C."/>
            <person name="Mcneilage M."/>
            <person name="Scaglione D."/>
            <person name="Liu Y."/>
            <person name="Zhang Q."/>
            <person name="Datson P."/>
            <person name="De Silva N."/>
            <person name="Gardiner S."/>
            <person name="Bassett H."/>
            <person name="Chagne D."/>
            <person name="Mccallum J."/>
            <person name="Dzierzon H."/>
            <person name="Deng C."/>
            <person name="Wang Y.-Y."/>
            <person name="Barron N."/>
            <person name="Manako K."/>
            <person name="Bowen J."/>
            <person name="Foster T."/>
            <person name="Erridge Z."/>
            <person name="Tiffin H."/>
            <person name="Waite C."/>
            <person name="Davies K."/>
            <person name="Grierson E."/>
            <person name="Laing W."/>
            <person name="Kirk R."/>
            <person name="Chen X."/>
            <person name="Wood M."/>
            <person name="Montefiori M."/>
            <person name="Brummell D."/>
            <person name="Schwinn K."/>
            <person name="Catanach A."/>
            <person name="Fullerton C."/>
            <person name="Li D."/>
            <person name="Meiyalaghan S."/>
            <person name="Nieuwenhuizen N."/>
            <person name="Read N."/>
            <person name="Prakash R."/>
            <person name="Hunter D."/>
            <person name="Zhang H."/>
            <person name="Mckenzie M."/>
            <person name="Knabel M."/>
            <person name="Harris A."/>
            <person name="Allan A."/>
            <person name="Chen A."/>
            <person name="Janssen B."/>
            <person name="Plunkett B."/>
            <person name="Dwamena C."/>
            <person name="Voogd C."/>
            <person name="Leif D."/>
            <person name="Lafferty D."/>
            <person name="Souleyre E."/>
            <person name="Varkonyi-Gasic E."/>
            <person name="Gambi F."/>
            <person name="Hanley J."/>
            <person name="Yao J.-L."/>
            <person name="Cheung J."/>
            <person name="David K."/>
            <person name="Warren B."/>
            <person name="Marsh K."/>
            <person name="Snowden K."/>
            <person name="Lin-Wang K."/>
            <person name="Brian L."/>
            <person name="Martinez-Sanchez M."/>
            <person name="Wang M."/>
            <person name="Ileperuma N."/>
            <person name="Macnee N."/>
            <person name="Campin R."/>
            <person name="Mcatee P."/>
            <person name="Drummond R."/>
            <person name="Espley R."/>
            <person name="Ireland H."/>
            <person name="Wu R."/>
            <person name="Atkinson R."/>
            <person name="Karunairetnam S."/>
            <person name="Bulley S."/>
            <person name="Chunkath S."/>
            <person name="Hanley Z."/>
            <person name="Storey R."/>
            <person name="Thrimawithana A."/>
            <person name="Thomson S."/>
            <person name="David C."/>
            <person name="Testolin R."/>
        </authorList>
    </citation>
    <scope>NUCLEOTIDE SEQUENCE [LARGE SCALE GENOMIC DNA]</scope>
    <source>
        <strain evidence="4">cv. Red5</strain>
        <tissue evidence="3">Young leaf</tissue>
    </source>
</reference>
<dbReference type="OrthoDB" id="1908944at2759"/>
<dbReference type="AlphaFoldDB" id="A0A2R6PU93"/>
<dbReference type="OMA" id="VECSCED"/>
<keyword evidence="4" id="KW-1185">Reference proteome</keyword>
<proteinExistence type="predicted"/>
<feature type="domain" description="Myb-like" evidence="2">
    <location>
        <begin position="250"/>
        <end position="303"/>
    </location>
</feature>
<evidence type="ECO:0000313" key="4">
    <source>
        <dbReference type="Proteomes" id="UP000241394"/>
    </source>
</evidence>
<dbReference type="PANTHER" id="PTHR46872">
    <property type="entry name" value="DNA BINDING PROTEIN"/>
    <property type="match status" value="1"/>
</dbReference>
<dbReference type="InParanoid" id="A0A2R6PU93"/>
<evidence type="ECO:0000313" key="3">
    <source>
        <dbReference type="EMBL" id="PSR96619.1"/>
    </source>
</evidence>